<feature type="region of interest" description="Disordered" evidence="5">
    <location>
        <begin position="216"/>
        <end position="235"/>
    </location>
</feature>
<evidence type="ECO:0000256" key="1">
    <source>
        <dbReference type="ARBA" id="ARBA00009297"/>
    </source>
</evidence>
<evidence type="ECO:0000256" key="5">
    <source>
        <dbReference type="SAM" id="MobiDB-lite"/>
    </source>
</evidence>
<dbReference type="InterPro" id="IPR039631">
    <property type="entry name" value="LRRC42"/>
</dbReference>
<dbReference type="PANTHER" id="PTHR31994:SF3">
    <property type="entry name" value="LEUCINE-RICH REPEAT-CONTAINING PROTEIN 42"/>
    <property type="match status" value="1"/>
</dbReference>
<name>A0AAV4JQA4_9GAST</name>
<organism evidence="6 7">
    <name type="scientific">Elysia marginata</name>
    <dbReference type="NCBI Taxonomy" id="1093978"/>
    <lineage>
        <taxon>Eukaryota</taxon>
        <taxon>Metazoa</taxon>
        <taxon>Spiralia</taxon>
        <taxon>Lophotrochozoa</taxon>
        <taxon>Mollusca</taxon>
        <taxon>Gastropoda</taxon>
        <taxon>Heterobranchia</taxon>
        <taxon>Euthyneura</taxon>
        <taxon>Panpulmonata</taxon>
        <taxon>Sacoglossa</taxon>
        <taxon>Placobranchoidea</taxon>
        <taxon>Plakobranchidae</taxon>
        <taxon>Elysia</taxon>
    </lineage>
</organism>
<evidence type="ECO:0000313" key="7">
    <source>
        <dbReference type="Proteomes" id="UP000762676"/>
    </source>
</evidence>
<dbReference type="Proteomes" id="UP000762676">
    <property type="component" value="Unassembled WGS sequence"/>
</dbReference>
<keyword evidence="7" id="KW-1185">Reference proteome</keyword>
<keyword evidence="4" id="KW-0677">Repeat</keyword>
<evidence type="ECO:0000256" key="3">
    <source>
        <dbReference type="ARBA" id="ARBA00022614"/>
    </source>
</evidence>
<comment type="similarity">
    <text evidence="1">Belongs to the LRRC42 family.</text>
</comment>
<dbReference type="InterPro" id="IPR001611">
    <property type="entry name" value="Leu-rich_rpt"/>
</dbReference>
<reference evidence="6 7" key="1">
    <citation type="journal article" date="2021" name="Elife">
        <title>Chloroplast acquisition without the gene transfer in kleptoplastic sea slugs, Plakobranchus ocellatus.</title>
        <authorList>
            <person name="Maeda T."/>
            <person name="Takahashi S."/>
            <person name="Yoshida T."/>
            <person name="Shimamura S."/>
            <person name="Takaki Y."/>
            <person name="Nagai Y."/>
            <person name="Toyoda A."/>
            <person name="Suzuki Y."/>
            <person name="Arimoto A."/>
            <person name="Ishii H."/>
            <person name="Satoh N."/>
            <person name="Nishiyama T."/>
            <person name="Hasebe M."/>
            <person name="Maruyama T."/>
            <person name="Minagawa J."/>
            <person name="Obokata J."/>
            <person name="Shigenobu S."/>
        </authorList>
    </citation>
    <scope>NUCLEOTIDE SEQUENCE [LARGE SCALE GENOMIC DNA]</scope>
</reference>
<comment type="caution">
    <text evidence="6">The sequence shown here is derived from an EMBL/GenBank/DDBJ whole genome shotgun (WGS) entry which is preliminary data.</text>
</comment>
<gene>
    <name evidence="6" type="ORF">ElyMa_003429600</name>
</gene>
<feature type="non-terminal residue" evidence="6">
    <location>
        <position position="1"/>
    </location>
</feature>
<evidence type="ECO:0000256" key="2">
    <source>
        <dbReference type="ARBA" id="ARBA00014198"/>
    </source>
</evidence>
<dbReference type="PANTHER" id="PTHR31994">
    <property type="entry name" value="LEUCINE-RICH REPEAT-CONTAINING PROTEIN 42"/>
    <property type="match status" value="1"/>
</dbReference>
<dbReference type="InterPro" id="IPR032675">
    <property type="entry name" value="LRR_dom_sf"/>
</dbReference>
<sequence length="272" mass="30877">LQTLILKENVLTDEGVRKLTVRKRMFKEVNSPLETLDLSDNTGITEKSLQFLGCLTKLTMINTSNTSISRKVTRQSSAKWIVLPSEYTRLGEENVAGKILKNLSHARQSNSEVKTILVSRNLFSCPHWSELEFTHCDLNNKRKIFPAFDHTAMSGDQLQAKNVVKKNHLSMEEKIEMSSLSDNPAHDNIHEVSEMVSYYLPSEVQRVKNGSLKRTHSALNNTSHKNSRPSNIMGQHEGEDAIDSLVAQYQSSLSDHIKRPKRSLLEVLDEYM</sequence>
<dbReference type="SUPFAM" id="SSF52047">
    <property type="entry name" value="RNI-like"/>
    <property type="match status" value="1"/>
</dbReference>
<evidence type="ECO:0000313" key="6">
    <source>
        <dbReference type="EMBL" id="GFS24963.1"/>
    </source>
</evidence>
<proteinExistence type="inferred from homology"/>
<dbReference type="Gene3D" id="3.80.10.10">
    <property type="entry name" value="Ribonuclease Inhibitor"/>
    <property type="match status" value="1"/>
</dbReference>
<dbReference type="AlphaFoldDB" id="A0AAV4JQA4"/>
<accession>A0AAV4JQA4</accession>
<protein>
    <recommendedName>
        <fullName evidence="2">Leucine-rich repeat-containing protein 42</fullName>
    </recommendedName>
</protein>
<feature type="compositionally biased region" description="Polar residues" evidence="5">
    <location>
        <begin position="217"/>
        <end position="233"/>
    </location>
</feature>
<keyword evidence="3" id="KW-0433">Leucine-rich repeat</keyword>
<dbReference type="EMBL" id="BMAT01007038">
    <property type="protein sequence ID" value="GFS24963.1"/>
    <property type="molecule type" value="Genomic_DNA"/>
</dbReference>
<dbReference type="Pfam" id="PF13516">
    <property type="entry name" value="LRR_6"/>
    <property type="match status" value="2"/>
</dbReference>
<evidence type="ECO:0000256" key="4">
    <source>
        <dbReference type="ARBA" id="ARBA00022737"/>
    </source>
</evidence>